<keyword evidence="1" id="KW-0472">Membrane</keyword>
<dbReference type="InterPro" id="IPR050469">
    <property type="entry name" value="Diguanylate_Cyclase"/>
</dbReference>
<evidence type="ECO:0000256" key="1">
    <source>
        <dbReference type="SAM" id="Phobius"/>
    </source>
</evidence>
<dbReference type="GO" id="GO:0052621">
    <property type="term" value="F:diguanylate cyclase activity"/>
    <property type="evidence" value="ECO:0007669"/>
    <property type="project" value="TreeGrafter"/>
</dbReference>
<evidence type="ECO:0000313" key="3">
    <source>
        <dbReference type="EMBL" id="GIJ72707.1"/>
    </source>
</evidence>
<gene>
    <name evidence="3" type="ORF">Voc01_076240</name>
</gene>
<protein>
    <recommendedName>
        <fullName evidence="2">GGDEF domain-containing protein</fullName>
    </recommendedName>
</protein>
<dbReference type="PROSITE" id="PS50887">
    <property type="entry name" value="GGDEF"/>
    <property type="match status" value="1"/>
</dbReference>
<organism evidence="3 4">
    <name type="scientific">Virgisporangium ochraceum</name>
    <dbReference type="NCBI Taxonomy" id="65505"/>
    <lineage>
        <taxon>Bacteria</taxon>
        <taxon>Bacillati</taxon>
        <taxon>Actinomycetota</taxon>
        <taxon>Actinomycetes</taxon>
        <taxon>Micromonosporales</taxon>
        <taxon>Micromonosporaceae</taxon>
        <taxon>Virgisporangium</taxon>
    </lineage>
</organism>
<dbReference type="RefSeq" id="WP_203932563.1">
    <property type="nucleotide sequence ID" value="NZ_BOPH01000105.1"/>
</dbReference>
<feature type="transmembrane region" description="Helical" evidence="1">
    <location>
        <begin position="155"/>
        <end position="174"/>
    </location>
</feature>
<feature type="transmembrane region" description="Helical" evidence="1">
    <location>
        <begin position="279"/>
        <end position="298"/>
    </location>
</feature>
<evidence type="ECO:0000313" key="4">
    <source>
        <dbReference type="Proteomes" id="UP000635606"/>
    </source>
</evidence>
<dbReference type="EMBL" id="BOPH01000105">
    <property type="protein sequence ID" value="GIJ72707.1"/>
    <property type="molecule type" value="Genomic_DNA"/>
</dbReference>
<proteinExistence type="predicted"/>
<dbReference type="InterPro" id="IPR000160">
    <property type="entry name" value="GGDEF_dom"/>
</dbReference>
<dbReference type="CDD" id="cd01949">
    <property type="entry name" value="GGDEF"/>
    <property type="match status" value="1"/>
</dbReference>
<reference evidence="3" key="1">
    <citation type="submission" date="2021-01" db="EMBL/GenBank/DDBJ databases">
        <title>Whole genome shotgun sequence of Virgisporangium ochraceum NBRC 16418.</title>
        <authorList>
            <person name="Komaki H."/>
            <person name="Tamura T."/>
        </authorList>
    </citation>
    <scope>NUCLEOTIDE SEQUENCE</scope>
    <source>
        <strain evidence="3">NBRC 16418</strain>
    </source>
</reference>
<keyword evidence="1" id="KW-0812">Transmembrane</keyword>
<dbReference type="SMART" id="SM00267">
    <property type="entry name" value="GGDEF"/>
    <property type="match status" value="1"/>
</dbReference>
<evidence type="ECO:0000259" key="2">
    <source>
        <dbReference type="PROSITE" id="PS50887"/>
    </source>
</evidence>
<feature type="transmembrane region" description="Helical" evidence="1">
    <location>
        <begin position="181"/>
        <end position="199"/>
    </location>
</feature>
<feature type="domain" description="GGDEF" evidence="2">
    <location>
        <begin position="336"/>
        <end position="470"/>
    </location>
</feature>
<feature type="transmembrane region" description="Helical" evidence="1">
    <location>
        <begin position="90"/>
        <end position="107"/>
    </location>
</feature>
<keyword evidence="1" id="KW-1133">Transmembrane helix</keyword>
<dbReference type="InterPro" id="IPR029787">
    <property type="entry name" value="Nucleotide_cyclase"/>
</dbReference>
<dbReference type="SUPFAM" id="SSF55073">
    <property type="entry name" value="Nucleotide cyclase"/>
    <property type="match status" value="1"/>
</dbReference>
<dbReference type="NCBIfam" id="TIGR00254">
    <property type="entry name" value="GGDEF"/>
    <property type="match status" value="1"/>
</dbReference>
<feature type="transmembrane region" description="Helical" evidence="1">
    <location>
        <begin position="211"/>
        <end position="231"/>
    </location>
</feature>
<dbReference type="PANTHER" id="PTHR45138:SF9">
    <property type="entry name" value="DIGUANYLATE CYCLASE DGCM-RELATED"/>
    <property type="match status" value="1"/>
</dbReference>
<name>A0A8J3ZZ40_9ACTN</name>
<dbReference type="Pfam" id="PF00990">
    <property type="entry name" value="GGDEF"/>
    <property type="match status" value="1"/>
</dbReference>
<keyword evidence="4" id="KW-1185">Reference proteome</keyword>
<dbReference type="FunFam" id="3.30.70.270:FF:000001">
    <property type="entry name" value="Diguanylate cyclase domain protein"/>
    <property type="match status" value="1"/>
</dbReference>
<sequence>MTYYLAASVVLVGAFVVAALAGAPADVGMALGELALILGLGAALFGIRRYRLNSACPWLLVAAMGLVLVAGFLPSGVLAGTASPPSVADVLYLASYAVGGLGLLLTVHRRTPQHSLPGLLDSAIITVSAGLLTWIYLIGPILGAADVGLASRLVAAAYPLGDLMLLSLGARLLLDGGSRSVAIYSITGYLALTILPDTLNTLDALDGQTRWTVVVSLLWMVSGLVLGAALVHPSASDLYAPTTAENLDLGPVRLGVLMLVTLLAPAAQLLQYVRGAPTYIPLTCVSCCVLFTLVIARLGGVVAVQRRMAVTDLLTGLRTRRYFENAAARLPQTGDRAVAVLLLDIDHFKSVNDTYGHDGGDRVLREVARRLSQSVRPSDVLARYGGEEFVVLMPQTRPEDARMIAERVREAVARRPIEVTDGVAITVTVSVGIACRPGDVDETRQLTTFADRMLYLAKESGRDRVVGAADASLQAANR</sequence>
<dbReference type="PANTHER" id="PTHR45138">
    <property type="entry name" value="REGULATORY COMPONENTS OF SENSORY TRANSDUCTION SYSTEM"/>
    <property type="match status" value="1"/>
</dbReference>
<feature type="transmembrane region" description="Helical" evidence="1">
    <location>
        <begin position="59"/>
        <end position="78"/>
    </location>
</feature>
<comment type="caution">
    <text evidence="3">The sequence shown here is derived from an EMBL/GenBank/DDBJ whole genome shotgun (WGS) entry which is preliminary data.</text>
</comment>
<feature type="transmembrane region" description="Helical" evidence="1">
    <location>
        <begin position="252"/>
        <end position="273"/>
    </location>
</feature>
<feature type="transmembrane region" description="Helical" evidence="1">
    <location>
        <begin position="31"/>
        <end position="47"/>
    </location>
</feature>
<feature type="transmembrane region" description="Helical" evidence="1">
    <location>
        <begin position="119"/>
        <end position="143"/>
    </location>
</feature>
<accession>A0A8J3ZZ40</accession>
<dbReference type="AlphaFoldDB" id="A0A8J3ZZ40"/>
<dbReference type="Gene3D" id="3.30.70.270">
    <property type="match status" value="1"/>
</dbReference>
<dbReference type="InterPro" id="IPR043128">
    <property type="entry name" value="Rev_trsase/Diguanyl_cyclase"/>
</dbReference>
<dbReference type="Proteomes" id="UP000635606">
    <property type="component" value="Unassembled WGS sequence"/>
</dbReference>